<accession>Q0RZ47</accession>
<proteinExistence type="predicted"/>
<name>Q0RZ47_RHOJR</name>
<protein>
    <submittedName>
        <fullName evidence="2">Uncharacterized protein</fullName>
    </submittedName>
</protein>
<evidence type="ECO:0000256" key="1">
    <source>
        <dbReference type="SAM" id="MobiDB-lite"/>
    </source>
</evidence>
<dbReference type="Proteomes" id="UP000008710">
    <property type="component" value="Plasmid pRHL1"/>
</dbReference>
<evidence type="ECO:0000313" key="2">
    <source>
        <dbReference type="EMBL" id="ABG99439.1"/>
    </source>
</evidence>
<evidence type="ECO:0000313" key="3">
    <source>
        <dbReference type="Proteomes" id="UP000008710"/>
    </source>
</evidence>
<sequence>MSTWSTRSAASMNDVEIVPRAGRTLSSDRGDVPPQRERAHDKSCVTPYRLGVAGATMRRPAPTRFRLGIRLRNAGGPARRHARGTPLRPRCGFDEELGLSGQARYWLRGIQSRSLPKTCWRITATTATFPEAVQENEEVVPVNAVSTWVLPSRVTAGR</sequence>
<keyword evidence="2" id="KW-0614">Plasmid</keyword>
<dbReference type="KEGG" id="rha:RHA1_ro08395"/>
<organism evidence="2 3">
    <name type="scientific">Rhodococcus jostii (strain RHA1)</name>
    <dbReference type="NCBI Taxonomy" id="101510"/>
    <lineage>
        <taxon>Bacteria</taxon>
        <taxon>Bacillati</taxon>
        <taxon>Actinomycetota</taxon>
        <taxon>Actinomycetes</taxon>
        <taxon>Mycobacteriales</taxon>
        <taxon>Nocardiaceae</taxon>
        <taxon>Rhodococcus</taxon>
    </lineage>
</organism>
<geneLocation type="plasmid" evidence="2 3">
    <name>pRHL1</name>
</geneLocation>
<dbReference type="EMBL" id="CP000432">
    <property type="protein sequence ID" value="ABG99439.1"/>
    <property type="molecule type" value="Genomic_DNA"/>
</dbReference>
<feature type="region of interest" description="Disordered" evidence="1">
    <location>
        <begin position="15"/>
        <end position="40"/>
    </location>
</feature>
<gene>
    <name evidence="2" type="ordered locus">RHA1_ro08395</name>
</gene>
<dbReference type="AlphaFoldDB" id="Q0RZ47"/>
<feature type="compositionally biased region" description="Basic and acidic residues" evidence="1">
    <location>
        <begin position="26"/>
        <end position="40"/>
    </location>
</feature>
<reference evidence="3" key="1">
    <citation type="journal article" date="2006" name="Proc. Natl. Acad. Sci. U.S.A.">
        <title>The complete genome of Rhodococcus sp. RHA1 provides insights into a catabolic powerhouse.</title>
        <authorList>
            <person name="McLeod M.P."/>
            <person name="Warren R.L."/>
            <person name="Hsiao W.W.L."/>
            <person name="Araki N."/>
            <person name="Myhre M."/>
            <person name="Fernandes C."/>
            <person name="Miyazawa D."/>
            <person name="Wong W."/>
            <person name="Lillquist A.L."/>
            <person name="Wang D."/>
            <person name="Dosanjh M."/>
            <person name="Hara H."/>
            <person name="Petrescu A."/>
            <person name="Morin R.D."/>
            <person name="Yang G."/>
            <person name="Stott J.M."/>
            <person name="Schein J.E."/>
            <person name="Shin H."/>
            <person name="Smailus D."/>
            <person name="Siddiqui A.S."/>
            <person name="Marra M.A."/>
            <person name="Jones S.J.M."/>
            <person name="Holt R."/>
            <person name="Brinkman F.S.L."/>
            <person name="Miyauchi K."/>
            <person name="Fukuda M."/>
            <person name="Davies J.E."/>
            <person name="Mohn W.W."/>
            <person name="Eltis L.D."/>
        </authorList>
    </citation>
    <scope>NUCLEOTIDE SEQUENCE [LARGE SCALE GENOMIC DNA]</scope>
    <source>
        <strain evidence="3">RHA1</strain>
    </source>
</reference>
<dbReference type="HOGENOM" id="CLU_1668042_0_0_11"/>